<organism evidence="2">
    <name type="scientific">Octopus bimaculoides</name>
    <name type="common">California two-spotted octopus</name>
    <dbReference type="NCBI Taxonomy" id="37653"/>
    <lineage>
        <taxon>Eukaryota</taxon>
        <taxon>Metazoa</taxon>
        <taxon>Spiralia</taxon>
        <taxon>Lophotrochozoa</taxon>
        <taxon>Mollusca</taxon>
        <taxon>Cephalopoda</taxon>
        <taxon>Coleoidea</taxon>
        <taxon>Octopodiformes</taxon>
        <taxon>Octopoda</taxon>
        <taxon>Incirrata</taxon>
        <taxon>Octopodidae</taxon>
        <taxon>Octopus</taxon>
    </lineage>
</organism>
<name>A0A0L8GEA2_OCTBM</name>
<keyword evidence="1" id="KW-0472">Membrane</keyword>
<dbReference type="EMBL" id="KQ422261">
    <property type="protein sequence ID" value="KOF75258.1"/>
    <property type="molecule type" value="Genomic_DNA"/>
</dbReference>
<proteinExistence type="predicted"/>
<feature type="transmembrane region" description="Helical" evidence="1">
    <location>
        <begin position="6"/>
        <end position="22"/>
    </location>
</feature>
<reference evidence="2" key="1">
    <citation type="submission" date="2015-07" db="EMBL/GenBank/DDBJ databases">
        <title>MeaNS - Measles Nucleotide Surveillance Program.</title>
        <authorList>
            <person name="Tran T."/>
            <person name="Druce J."/>
        </authorList>
    </citation>
    <scope>NUCLEOTIDE SEQUENCE</scope>
    <source>
        <strain evidence="2">UCB-OBI-ISO-001</strain>
        <tissue evidence="2">Gonad</tissue>
    </source>
</reference>
<gene>
    <name evidence="2" type="ORF">OCBIM_22035051mg</name>
</gene>
<keyword evidence="1" id="KW-1133">Transmembrane helix</keyword>
<sequence length="84" mass="9697">MVNFIYISYIYIYIYTCSLLGIKSNISNKKNRVVSTKKYKCLSKIFIFQLTSGYSFANDIPGGVTQVPNTTYIYLFSFLLLFTC</sequence>
<dbReference type="AlphaFoldDB" id="A0A0L8GEA2"/>
<keyword evidence="1" id="KW-0812">Transmembrane</keyword>
<protein>
    <submittedName>
        <fullName evidence="2">Uncharacterized protein</fullName>
    </submittedName>
</protein>
<evidence type="ECO:0000313" key="2">
    <source>
        <dbReference type="EMBL" id="KOF75258.1"/>
    </source>
</evidence>
<accession>A0A0L8GEA2</accession>
<evidence type="ECO:0000256" key="1">
    <source>
        <dbReference type="SAM" id="Phobius"/>
    </source>
</evidence>